<keyword evidence="2" id="KW-1185">Reference proteome</keyword>
<gene>
    <name evidence="1" type="ORF">PXEA_LOCUS770</name>
</gene>
<proteinExistence type="predicted"/>
<organism evidence="1 2">
    <name type="scientific">Protopolystoma xenopodis</name>
    <dbReference type="NCBI Taxonomy" id="117903"/>
    <lineage>
        <taxon>Eukaryota</taxon>
        <taxon>Metazoa</taxon>
        <taxon>Spiralia</taxon>
        <taxon>Lophotrochozoa</taxon>
        <taxon>Platyhelminthes</taxon>
        <taxon>Monogenea</taxon>
        <taxon>Polyopisthocotylea</taxon>
        <taxon>Polystomatidea</taxon>
        <taxon>Polystomatidae</taxon>
        <taxon>Protopolystoma</taxon>
    </lineage>
</organism>
<dbReference type="AlphaFoldDB" id="A0A448WAZ1"/>
<reference evidence="1" key="1">
    <citation type="submission" date="2018-11" db="EMBL/GenBank/DDBJ databases">
        <authorList>
            <consortium name="Pathogen Informatics"/>
        </authorList>
    </citation>
    <scope>NUCLEOTIDE SEQUENCE</scope>
</reference>
<evidence type="ECO:0000313" key="1">
    <source>
        <dbReference type="EMBL" id="VEL07330.1"/>
    </source>
</evidence>
<evidence type="ECO:0000313" key="2">
    <source>
        <dbReference type="Proteomes" id="UP000784294"/>
    </source>
</evidence>
<dbReference type="EMBL" id="CAAALY010001504">
    <property type="protein sequence ID" value="VEL07330.1"/>
    <property type="molecule type" value="Genomic_DNA"/>
</dbReference>
<name>A0A448WAZ1_9PLAT</name>
<sequence>MAAKRTRTLGTDTVSIFLTATLPTWSRGQIWTLETHCLGLSLPCLRARKPSSRQDKWPSHPRDRIFPDHCNDNLPADDDADILSGCDLERLRLTCSPSDVACEGVSVDLTLDHTKGRVIKGNRLFSVSHPLLPTIVSFTSRESMSIWDIYAMRPLPVHLWFNRGYHLRRRQGKSAQLHSLEAEEVCPRLYHAYLPCRHACVCTVGIGCGSKTYLTSVVGLSVAEVGGNRPQFMQQGHHGDAVSPGGHGFNQVQNNTKLASSNEICFLLHITPNEGSQRCSHYAKSNNTPSPTNVKGIAKLRLV</sequence>
<comment type="caution">
    <text evidence="1">The sequence shown here is derived from an EMBL/GenBank/DDBJ whole genome shotgun (WGS) entry which is preliminary data.</text>
</comment>
<accession>A0A448WAZ1</accession>
<protein>
    <submittedName>
        <fullName evidence="1">Uncharacterized protein</fullName>
    </submittedName>
</protein>
<dbReference type="Proteomes" id="UP000784294">
    <property type="component" value="Unassembled WGS sequence"/>
</dbReference>